<dbReference type="HOGENOM" id="CLU_1512779_0_0_1"/>
<reference evidence="2 4" key="1">
    <citation type="journal article" date="2011" name="Nature">
        <title>The Medicago genome provides insight into the evolution of rhizobial symbioses.</title>
        <authorList>
            <person name="Young N.D."/>
            <person name="Debelle F."/>
            <person name="Oldroyd G.E."/>
            <person name="Geurts R."/>
            <person name="Cannon S.B."/>
            <person name="Udvardi M.K."/>
            <person name="Benedito V.A."/>
            <person name="Mayer K.F."/>
            <person name="Gouzy J."/>
            <person name="Schoof H."/>
            <person name="Van de Peer Y."/>
            <person name="Proost S."/>
            <person name="Cook D.R."/>
            <person name="Meyers B.C."/>
            <person name="Spannagl M."/>
            <person name="Cheung F."/>
            <person name="De Mita S."/>
            <person name="Krishnakumar V."/>
            <person name="Gundlach H."/>
            <person name="Zhou S."/>
            <person name="Mudge J."/>
            <person name="Bharti A.K."/>
            <person name="Murray J.D."/>
            <person name="Naoumkina M.A."/>
            <person name="Rosen B."/>
            <person name="Silverstein K.A."/>
            <person name="Tang H."/>
            <person name="Rombauts S."/>
            <person name="Zhao P.X."/>
            <person name="Zhou P."/>
            <person name="Barbe V."/>
            <person name="Bardou P."/>
            <person name="Bechner M."/>
            <person name="Bellec A."/>
            <person name="Berger A."/>
            <person name="Berges H."/>
            <person name="Bidwell S."/>
            <person name="Bisseling T."/>
            <person name="Choisne N."/>
            <person name="Couloux A."/>
            <person name="Denny R."/>
            <person name="Deshpande S."/>
            <person name="Dai X."/>
            <person name="Doyle J.J."/>
            <person name="Dudez A.M."/>
            <person name="Farmer A.D."/>
            <person name="Fouteau S."/>
            <person name="Franken C."/>
            <person name="Gibelin C."/>
            <person name="Gish J."/>
            <person name="Goldstein S."/>
            <person name="Gonzalez A.J."/>
            <person name="Green P.J."/>
            <person name="Hallab A."/>
            <person name="Hartog M."/>
            <person name="Hua A."/>
            <person name="Humphray S.J."/>
            <person name="Jeong D.H."/>
            <person name="Jing Y."/>
            <person name="Jocker A."/>
            <person name="Kenton S.M."/>
            <person name="Kim D.J."/>
            <person name="Klee K."/>
            <person name="Lai H."/>
            <person name="Lang C."/>
            <person name="Lin S."/>
            <person name="Macmil S.L."/>
            <person name="Magdelenat G."/>
            <person name="Matthews L."/>
            <person name="McCorrison J."/>
            <person name="Monaghan E.L."/>
            <person name="Mun J.H."/>
            <person name="Najar F.Z."/>
            <person name="Nicholson C."/>
            <person name="Noirot C."/>
            <person name="O'Bleness M."/>
            <person name="Paule C.R."/>
            <person name="Poulain J."/>
            <person name="Prion F."/>
            <person name="Qin B."/>
            <person name="Qu C."/>
            <person name="Retzel E.F."/>
            <person name="Riddle C."/>
            <person name="Sallet E."/>
            <person name="Samain S."/>
            <person name="Samson N."/>
            <person name="Sanders I."/>
            <person name="Saurat O."/>
            <person name="Scarpelli C."/>
            <person name="Schiex T."/>
            <person name="Segurens B."/>
            <person name="Severin A.J."/>
            <person name="Sherrier D.J."/>
            <person name="Shi R."/>
            <person name="Sims S."/>
            <person name="Singer S.R."/>
            <person name="Sinharoy S."/>
            <person name="Sterck L."/>
            <person name="Viollet A."/>
            <person name="Wang B.B."/>
            <person name="Wang K."/>
            <person name="Wang M."/>
            <person name="Wang X."/>
            <person name="Warfsmann J."/>
            <person name="Weissenbach J."/>
            <person name="White D.D."/>
            <person name="White J.D."/>
            <person name="Wiley G.B."/>
            <person name="Wincker P."/>
            <person name="Xing Y."/>
            <person name="Yang L."/>
            <person name="Yao Z."/>
            <person name="Ying F."/>
            <person name="Zhai J."/>
            <person name="Zhou L."/>
            <person name="Zuber A."/>
            <person name="Denarie J."/>
            <person name="Dixon R.A."/>
            <person name="May G.D."/>
            <person name="Schwartz D.C."/>
            <person name="Rogers J."/>
            <person name="Quetier F."/>
            <person name="Town C.D."/>
            <person name="Roe B.A."/>
        </authorList>
    </citation>
    <scope>NUCLEOTIDE SEQUENCE [LARGE SCALE GENOMIC DNA]</scope>
    <source>
        <strain evidence="2">A17</strain>
        <strain evidence="3 4">cv. Jemalong A17</strain>
    </source>
</reference>
<dbReference type="EnsemblPlants" id="AES69093">
    <property type="protein sequence ID" value="AES69093"/>
    <property type="gene ID" value="MTR_3g022210"/>
</dbReference>
<evidence type="ECO:0000313" key="3">
    <source>
        <dbReference type="EnsemblPlants" id="AES69093"/>
    </source>
</evidence>
<dbReference type="AlphaFoldDB" id="G7IZ65"/>
<organism evidence="2 4">
    <name type="scientific">Medicago truncatula</name>
    <name type="common">Barrel medic</name>
    <name type="synonym">Medicago tribuloides</name>
    <dbReference type="NCBI Taxonomy" id="3880"/>
    <lineage>
        <taxon>Eukaryota</taxon>
        <taxon>Viridiplantae</taxon>
        <taxon>Streptophyta</taxon>
        <taxon>Embryophyta</taxon>
        <taxon>Tracheophyta</taxon>
        <taxon>Spermatophyta</taxon>
        <taxon>Magnoliopsida</taxon>
        <taxon>eudicotyledons</taxon>
        <taxon>Gunneridae</taxon>
        <taxon>Pentapetalae</taxon>
        <taxon>rosids</taxon>
        <taxon>fabids</taxon>
        <taxon>Fabales</taxon>
        <taxon>Fabaceae</taxon>
        <taxon>Papilionoideae</taxon>
        <taxon>50 kb inversion clade</taxon>
        <taxon>NPAAA clade</taxon>
        <taxon>Hologalegina</taxon>
        <taxon>IRL clade</taxon>
        <taxon>Trifolieae</taxon>
        <taxon>Medicago</taxon>
    </lineage>
</organism>
<accession>G7IZ65</accession>
<evidence type="ECO:0000313" key="2">
    <source>
        <dbReference type="EMBL" id="AES69093.1"/>
    </source>
</evidence>
<dbReference type="PaxDb" id="3880-AES69093"/>
<sequence length="178" mass="20161">MSNLRCMDQPSTRNGSKNQQLFATTARIMSLSSQTVQHQRLMRILKPPPSYSAKLCEGERFDRQHGYRTHEAHHDLEGAIQTSIIIKQETDLNKTKTIFSVMVYELTANTDRFTDKLPLQQQSTTSIPTLSSTTNSDCNDESSELRQDESAQRVLRFNRSMACPLKAATLSFFRASVA</sequence>
<feature type="compositionally biased region" description="Low complexity" evidence="1">
    <location>
        <begin position="123"/>
        <end position="136"/>
    </location>
</feature>
<feature type="region of interest" description="Disordered" evidence="1">
    <location>
        <begin position="119"/>
        <end position="147"/>
    </location>
</feature>
<protein>
    <submittedName>
        <fullName evidence="2 3">Uncharacterized protein</fullName>
    </submittedName>
</protein>
<reference evidence="3" key="3">
    <citation type="submission" date="2015-04" db="UniProtKB">
        <authorList>
            <consortium name="EnsemblPlants"/>
        </authorList>
    </citation>
    <scope>IDENTIFICATION</scope>
    <source>
        <strain evidence="3">cv. Jemalong A17</strain>
    </source>
</reference>
<gene>
    <name evidence="2" type="ordered locus">MTR_3g022210</name>
</gene>
<keyword evidence="4" id="KW-1185">Reference proteome</keyword>
<reference evidence="2 4" key="2">
    <citation type="journal article" date="2014" name="BMC Genomics">
        <title>An improved genome release (version Mt4.0) for the model legume Medicago truncatula.</title>
        <authorList>
            <person name="Tang H."/>
            <person name="Krishnakumar V."/>
            <person name="Bidwell S."/>
            <person name="Rosen B."/>
            <person name="Chan A."/>
            <person name="Zhou S."/>
            <person name="Gentzbittel L."/>
            <person name="Childs K.L."/>
            <person name="Yandell M."/>
            <person name="Gundlach H."/>
            <person name="Mayer K.F."/>
            <person name="Schwartz D.C."/>
            <person name="Town C.D."/>
        </authorList>
    </citation>
    <scope>GENOME REANNOTATION</scope>
    <source>
        <strain evidence="3 4">cv. Jemalong A17</strain>
    </source>
</reference>
<proteinExistence type="predicted"/>
<dbReference type="Proteomes" id="UP000002051">
    <property type="component" value="Chromosome 3"/>
</dbReference>
<dbReference type="EMBL" id="CM001219">
    <property type="protein sequence ID" value="AES69093.1"/>
    <property type="molecule type" value="Genomic_DNA"/>
</dbReference>
<name>G7IZ65_MEDTR</name>
<evidence type="ECO:0000256" key="1">
    <source>
        <dbReference type="SAM" id="MobiDB-lite"/>
    </source>
</evidence>
<evidence type="ECO:0000313" key="4">
    <source>
        <dbReference type="Proteomes" id="UP000002051"/>
    </source>
</evidence>